<dbReference type="AlphaFoldDB" id="A0A382Z5Q6"/>
<dbReference type="PANTHER" id="PTHR43527">
    <property type="entry name" value="4-DIPHOSPHOCYTIDYL-2-C-METHYL-D-ERYTHRITOL KINASE, CHLOROPLASTIC"/>
    <property type="match status" value="1"/>
</dbReference>
<dbReference type="GO" id="GO:0016114">
    <property type="term" value="P:terpenoid biosynthetic process"/>
    <property type="evidence" value="ECO:0007669"/>
    <property type="project" value="InterPro"/>
</dbReference>
<dbReference type="SUPFAM" id="SSF55060">
    <property type="entry name" value="GHMP Kinase, C-terminal domain"/>
    <property type="match status" value="1"/>
</dbReference>
<feature type="domain" description="GHMP kinase N-terminal" evidence="5">
    <location>
        <begin position="63"/>
        <end position="140"/>
    </location>
</feature>
<keyword evidence="3" id="KW-0418">Kinase</keyword>
<dbReference type="NCBIfam" id="TIGR00154">
    <property type="entry name" value="ispE"/>
    <property type="match status" value="1"/>
</dbReference>
<evidence type="ECO:0000256" key="3">
    <source>
        <dbReference type="ARBA" id="ARBA00022777"/>
    </source>
</evidence>
<dbReference type="GO" id="GO:0050515">
    <property type="term" value="F:4-(cytidine 5'-diphospho)-2-C-methyl-D-erythritol kinase activity"/>
    <property type="evidence" value="ECO:0007669"/>
    <property type="project" value="InterPro"/>
</dbReference>
<protein>
    <recommendedName>
        <fullName evidence="5">GHMP kinase N-terminal domain-containing protein</fullName>
    </recommendedName>
</protein>
<dbReference type="GO" id="GO:0005524">
    <property type="term" value="F:ATP binding"/>
    <property type="evidence" value="ECO:0007669"/>
    <property type="project" value="UniProtKB-KW"/>
</dbReference>
<evidence type="ECO:0000256" key="1">
    <source>
        <dbReference type="ARBA" id="ARBA00022679"/>
    </source>
</evidence>
<keyword evidence="4" id="KW-0067">ATP-binding</keyword>
<reference evidence="6" key="1">
    <citation type="submission" date="2018-05" db="EMBL/GenBank/DDBJ databases">
        <authorList>
            <person name="Lanie J.A."/>
            <person name="Ng W.-L."/>
            <person name="Kazmierczak K.M."/>
            <person name="Andrzejewski T.M."/>
            <person name="Davidsen T.M."/>
            <person name="Wayne K.J."/>
            <person name="Tettelin H."/>
            <person name="Glass J.I."/>
            <person name="Rusch D."/>
            <person name="Podicherti R."/>
            <person name="Tsui H.-C.T."/>
            <person name="Winkler M.E."/>
        </authorList>
    </citation>
    <scope>NUCLEOTIDE SEQUENCE</scope>
</reference>
<keyword evidence="2" id="KW-0547">Nucleotide-binding</keyword>
<dbReference type="Gene3D" id="3.30.230.10">
    <property type="match status" value="1"/>
</dbReference>
<evidence type="ECO:0000256" key="4">
    <source>
        <dbReference type="ARBA" id="ARBA00022840"/>
    </source>
</evidence>
<dbReference type="InterPro" id="IPR020568">
    <property type="entry name" value="Ribosomal_Su5_D2-typ_SF"/>
</dbReference>
<accession>A0A382Z5Q6</accession>
<dbReference type="SUPFAM" id="SSF54211">
    <property type="entry name" value="Ribosomal protein S5 domain 2-like"/>
    <property type="match status" value="1"/>
</dbReference>
<feature type="non-terminal residue" evidence="6">
    <location>
        <position position="220"/>
    </location>
</feature>
<organism evidence="6">
    <name type="scientific">marine metagenome</name>
    <dbReference type="NCBI Taxonomy" id="408172"/>
    <lineage>
        <taxon>unclassified sequences</taxon>
        <taxon>metagenomes</taxon>
        <taxon>ecological metagenomes</taxon>
    </lineage>
</organism>
<gene>
    <name evidence="6" type="ORF">METZ01_LOCUS443484</name>
</gene>
<dbReference type="InterPro" id="IPR006204">
    <property type="entry name" value="GHMP_kinase_N_dom"/>
</dbReference>
<dbReference type="InterPro" id="IPR036554">
    <property type="entry name" value="GHMP_kinase_C_sf"/>
</dbReference>
<dbReference type="EMBL" id="UINC01181108">
    <property type="protein sequence ID" value="SVD90630.1"/>
    <property type="molecule type" value="Genomic_DNA"/>
</dbReference>
<evidence type="ECO:0000256" key="2">
    <source>
        <dbReference type="ARBA" id="ARBA00022741"/>
    </source>
</evidence>
<dbReference type="PANTHER" id="PTHR43527:SF2">
    <property type="entry name" value="4-DIPHOSPHOCYTIDYL-2-C-METHYL-D-ERYTHRITOL KINASE, CHLOROPLASTIC"/>
    <property type="match status" value="1"/>
</dbReference>
<dbReference type="Gene3D" id="3.30.70.890">
    <property type="entry name" value="GHMP kinase, C-terminal domain"/>
    <property type="match status" value="1"/>
</dbReference>
<dbReference type="Pfam" id="PF00288">
    <property type="entry name" value="GHMP_kinases_N"/>
    <property type="match status" value="1"/>
</dbReference>
<feature type="non-terminal residue" evidence="6">
    <location>
        <position position="1"/>
    </location>
</feature>
<dbReference type="InterPro" id="IPR004424">
    <property type="entry name" value="IspE"/>
</dbReference>
<proteinExistence type="inferred from homology"/>
<name>A0A382Z5Q6_9ZZZZ</name>
<dbReference type="HAMAP" id="MF_00061">
    <property type="entry name" value="IspE"/>
    <property type="match status" value="1"/>
</dbReference>
<keyword evidence="1" id="KW-0808">Transferase</keyword>
<evidence type="ECO:0000259" key="5">
    <source>
        <dbReference type="Pfam" id="PF00288"/>
    </source>
</evidence>
<evidence type="ECO:0000313" key="6">
    <source>
        <dbReference type="EMBL" id="SVD90630.1"/>
    </source>
</evidence>
<dbReference type="InterPro" id="IPR014721">
    <property type="entry name" value="Ribsml_uS5_D2-typ_fold_subgr"/>
</dbReference>
<sequence length="220" mass="24382">VDLKSFAKVNIGLQIRGQRPDGFHIIHTLFQELDFHDTLILEQQNSGCDFFSNVDWLKNDESNLCVKAWKKMVDAFGIGGVSMNLEKRIPAGSGLGGGSSNAATVLKGLRQLYDLNIPDTELESIGIELGADVPFFIRGGLQVGDGIGEKLTQLKGCMPGIYLLVVPDLQIDTSWAYKNYKFFLDSPEEQVNFAGFLERDGIPFELFENDFEAIVVPTYP</sequence>